<accession>A0A3A4A6P4</accession>
<evidence type="ECO:0000313" key="8">
    <source>
        <dbReference type="Proteomes" id="UP000265768"/>
    </source>
</evidence>
<dbReference type="PANTHER" id="PTHR47359">
    <property type="entry name" value="PEPTIDOGLYCAN DL-ENDOPEPTIDASE CWLO"/>
    <property type="match status" value="1"/>
</dbReference>
<evidence type="ECO:0000256" key="4">
    <source>
        <dbReference type="ARBA" id="ARBA00022807"/>
    </source>
</evidence>
<evidence type="ECO:0000256" key="3">
    <source>
        <dbReference type="ARBA" id="ARBA00022801"/>
    </source>
</evidence>
<keyword evidence="8" id="KW-1185">Reference proteome</keyword>
<dbReference type="OrthoDB" id="3209655at2"/>
<dbReference type="Proteomes" id="UP000265768">
    <property type="component" value="Unassembled WGS sequence"/>
</dbReference>
<evidence type="ECO:0000256" key="1">
    <source>
        <dbReference type="ARBA" id="ARBA00007074"/>
    </source>
</evidence>
<dbReference type="PROSITE" id="PS51935">
    <property type="entry name" value="NLPC_P60"/>
    <property type="match status" value="1"/>
</dbReference>
<organism evidence="7 8">
    <name type="scientific">Bailinhaonella thermotolerans</name>
    <dbReference type="NCBI Taxonomy" id="1070861"/>
    <lineage>
        <taxon>Bacteria</taxon>
        <taxon>Bacillati</taxon>
        <taxon>Actinomycetota</taxon>
        <taxon>Actinomycetes</taxon>
        <taxon>Streptosporangiales</taxon>
        <taxon>Streptosporangiaceae</taxon>
        <taxon>Bailinhaonella</taxon>
    </lineage>
</organism>
<evidence type="ECO:0000256" key="2">
    <source>
        <dbReference type="ARBA" id="ARBA00022670"/>
    </source>
</evidence>
<feature type="coiled-coil region" evidence="5">
    <location>
        <begin position="115"/>
        <end position="156"/>
    </location>
</feature>
<name>A0A3A4A6P4_9ACTN</name>
<dbReference type="InterPro" id="IPR051794">
    <property type="entry name" value="PG_Endopeptidase_C40"/>
</dbReference>
<sequence>MALGLCVPLNTAAADPEPSMSELKAEVEKLHNQIESYTEQYNGLRVRLEQAKRAARVAQQNYTRAEKELQARRQKVADLAYSSYMNSGVDPAVPFVTSSDPRSYLDSAATLHTLRESRSEELAEVNRAKQTAERARASAEERARSVEKLVADIEAKKSKITKLVAKSESKLFDKAIAKAKSGKGGKVDIPIFGNSKAAIATRYALTQQGKPYVWGAEGPNSYDCSGLVMWAYEKVGISLPHYTGDQWTAGPHVSRSEMRAGDLVFFYNDLHHVGIYLGNGMMVHAPQTGDVVKVAPIAGRPFAGAVRIAD</sequence>
<evidence type="ECO:0000313" key="7">
    <source>
        <dbReference type="EMBL" id="RJL22612.1"/>
    </source>
</evidence>
<dbReference type="GO" id="GO:0008234">
    <property type="term" value="F:cysteine-type peptidase activity"/>
    <property type="evidence" value="ECO:0007669"/>
    <property type="project" value="UniProtKB-KW"/>
</dbReference>
<dbReference type="AlphaFoldDB" id="A0A3A4A6P4"/>
<dbReference type="InterPro" id="IPR038765">
    <property type="entry name" value="Papain-like_cys_pep_sf"/>
</dbReference>
<dbReference type="Pfam" id="PF00877">
    <property type="entry name" value="NLPC_P60"/>
    <property type="match status" value="1"/>
</dbReference>
<gene>
    <name evidence="7" type="ORF">D5H75_35670</name>
</gene>
<keyword evidence="2" id="KW-0645">Protease</keyword>
<dbReference type="Gene3D" id="3.90.1720.10">
    <property type="entry name" value="endopeptidase domain like (from Nostoc punctiforme)"/>
    <property type="match status" value="1"/>
</dbReference>
<keyword evidence="5" id="KW-0175">Coiled coil</keyword>
<reference evidence="7 8" key="1">
    <citation type="submission" date="2018-09" db="EMBL/GenBank/DDBJ databases">
        <title>YIM 75507 draft genome.</title>
        <authorList>
            <person name="Tang S."/>
            <person name="Feng Y."/>
        </authorList>
    </citation>
    <scope>NUCLEOTIDE SEQUENCE [LARGE SCALE GENOMIC DNA]</scope>
    <source>
        <strain evidence="7 8">YIM 75507</strain>
    </source>
</reference>
<dbReference type="PANTHER" id="PTHR47359:SF3">
    <property type="entry name" value="NLP_P60 DOMAIN-CONTAINING PROTEIN-RELATED"/>
    <property type="match status" value="1"/>
</dbReference>
<keyword evidence="3" id="KW-0378">Hydrolase</keyword>
<keyword evidence="4" id="KW-0788">Thiol protease</keyword>
<proteinExistence type="inferred from homology"/>
<comment type="similarity">
    <text evidence="1">Belongs to the peptidase C40 family.</text>
</comment>
<dbReference type="Gene3D" id="6.10.250.3150">
    <property type="match status" value="1"/>
</dbReference>
<dbReference type="SUPFAM" id="SSF54001">
    <property type="entry name" value="Cysteine proteinases"/>
    <property type="match status" value="1"/>
</dbReference>
<evidence type="ECO:0000259" key="6">
    <source>
        <dbReference type="PROSITE" id="PS51935"/>
    </source>
</evidence>
<protein>
    <submittedName>
        <fullName evidence="7">NlpC/P60 family protein</fullName>
    </submittedName>
</protein>
<feature type="coiled-coil region" evidence="5">
    <location>
        <begin position="20"/>
        <end position="75"/>
    </location>
</feature>
<dbReference type="InterPro" id="IPR000064">
    <property type="entry name" value="NLP_P60_dom"/>
</dbReference>
<dbReference type="EMBL" id="QZEY01000022">
    <property type="protein sequence ID" value="RJL22612.1"/>
    <property type="molecule type" value="Genomic_DNA"/>
</dbReference>
<dbReference type="GO" id="GO:0006508">
    <property type="term" value="P:proteolysis"/>
    <property type="evidence" value="ECO:0007669"/>
    <property type="project" value="UniProtKB-KW"/>
</dbReference>
<comment type="caution">
    <text evidence="7">The sequence shown here is derived from an EMBL/GenBank/DDBJ whole genome shotgun (WGS) entry which is preliminary data.</text>
</comment>
<evidence type="ECO:0000256" key="5">
    <source>
        <dbReference type="SAM" id="Coils"/>
    </source>
</evidence>
<feature type="domain" description="NlpC/P60" evidence="6">
    <location>
        <begin position="194"/>
        <end position="310"/>
    </location>
</feature>